<evidence type="ECO:0000313" key="1">
    <source>
        <dbReference type="EMBL" id="SUM45281.1"/>
    </source>
</evidence>
<dbReference type="RefSeq" id="WP_019167591.1">
    <property type="nucleotide sequence ID" value="NZ_CAIB01000054.1"/>
</dbReference>
<sequence>MILTVISFVAIFALSLLAGVVANHISKCLDKSDEYAKPPRSLPAVGVFCDDSQ</sequence>
<keyword evidence="2" id="KW-1185">Reference proteome</keyword>
<protein>
    <submittedName>
        <fullName evidence="1">Uncharacterized protein</fullName>
    </submittedName>
</protein>
<name>A0A380G5M8_STAIN</name>
<gene>
    <name evidence="1" type="ORF">NCTC11048_00256</name>
</gene>
<proteinExistence type="predicted"/>
<dbReference type="AlphaFoldDB" id="A0A380G5M8"/>
<reference evidence="1 2" key="1">
    <citation type="submission" date="2018-06" db="EMBL/GenBank/DDBJ databases">
        <authorList>
            <consortium name="Pathogen Informatics"/>
            <person name="Doyle S."/>
        </authorList>
    </citation>
    <scope>NUCLEOTIDE SEQUENCE [LARGE SCALE GENOMIC DNA]</scope>
    <source>
        <strain evidence="2">NCTC 11048</strain>
    </source>
</reference>
<dbReference type="EMBL" id="UHDP01000003">
    <property type="protein sequence ID" value="SUM45281.1"/>
    <property type="molecule type" value="Genomic_DNA"/>
</dbReference>
<accession>A0A380G5M8</accession>
<dbReference type="Proteomes" id="UP000255549">
    <property type="component" value="Unassembled WGS sequence"/>
</dbReference>
<organism evidence="1 2">
    <name type="scientific">Staphylococcus intermedius NCTC 11048</name>
    <dbReference type="NCBI Taxonomy" id="1141106"/>
    <lineage>
        <taxon>Bacteria</taxon>
        <taxon>Bacillati</taxon>
        <taxon>Bacillota</taxon>
        <taxon>Bacilli</taxon>
        <taxon>Bacillales</taxon>
        <taxon>Staphylococcaceae</taxon>
        <taxon>Staphylococcus</taxon>
        <taxon>Staphylococcus intermedius group</taxon>
    </lineage>
</organism>
<evidence type="ECO:0000313" key="2">
    <source>
        <dbReference type="Proteomes" id="UP000255549"/>
    </source>
</evidence>